<organism evidence="2 3">
    <name type="scientific">Priestia megaterium</name>
    <name type="common">Bacillus megaterium</name>
    <dbReference type="NCBI Taxonomy" id="1404"/>
    <lineage>
        <taxon>Bacteria</taxon>
        <taxon>Bacillati</taxon>
        <taxon>Bacillota</taxon>
        <taxon>Bacilli</taxon>
        <taxon>Bacillales</taxon>
        <taxon>Bacillaceae</taxon>
        <taxon>Priestia</taxon>
    </lineage>
</organism>
<reference evidence="2 3" key="2">
    <citation type="submission" date="2020-04" db="EMBL/GenBank/DDBJ databases">
        <authorList>
            <person name="Fomenkov A."/>
            <person name="Anton B.P."/>
            <person name="Roberts R.J."/>
        </authorList>
    </citation>
    <scope>NUCLEOTIDE SEQUENCE [LARGE SCALE GENOMIC DNA]</scope>
    <source>
        <strain evidence="2 3">S2</strain>
    </source>
</reference>
<evidence type="ECO:0000313" key="3">
    <source>
        <dbReference type="Proteomes" id="UP000501868"/>
    </source>
</evidence>
<dbReference type="EMBL" id="CP051128">
    <property type="protein sequence ID" value="QIZ10634.1"/>
    <property type="molecule type" value="Genomic_DNA"/>
</dbReference>
<evidence type="ECO:0000313" key="2">
    <source>
        <dbReference type="EMBL" id="QIZ10634.1"/>
    </source>
</evidence>
<name>A0A6H1PAH9_PRIMG</name>
<keyword evidence="1" id="KW-0812">Transmembrane</keyword>
<dbReference type="InterPro" id="IPR025945">
    <property type="entry name" value="DHHW"/>
</dbReference>
<dbReference type="Proteomes" id="UP000501868">
    <property type="component" value="Chromosome"/>
</dbReference>
<evidence type="ECO:0000256" key="1">
    <source>
        <dbReference type="SAM" id="Phobius"/>
    </source>
</evidence>
<dbReference type="Pfam" id="PF14286">
    <property type="entry name" value="DHHW"/>
    <property type="match status" value="1"/>
</dbReference>
<accession>A0A6H1PAH9</accession>
<feature type="transmembrane region" description="Helical" evidence="1">
    <location>
        <begin position="6"/>
        <end position="28"/>
    </location>
</feature>
<gene>
    <name evidence="2" type="ORF">HFZ78_31145</name>
</gene>
<evidence type="ECO:0008006" key="4">
    <source>
        <dbReference type="Google" id="ProtNLM"/>
    </source>
</evidence>
<reference evidence="2 3" key="1">
    <citation type="submission" date="2020-04" db="EMBL/GenBank/DDBJ databases">
        <title>Genome-Wide Identification of 5-Methylcytosine Sites in Bacterial Genomes By High-Throughput Sequencing of MspJI Restriction Fragments.</title>
        <authorList>
            <person name="Wu V."/>
        </authorList>
    </citation>
    <scope>NUCLEOTIDE SEQUENCE [LARGE SCALE GENOMIC DNA]</scope>
    <source>
        <strain evidence="2 3">S2</strain>
    </source>
</reference>
<keyword evidence="1" id="KW-0472">Membrane</keyword>
<sequence length="400" mass="46294">MKKANIQGLALITIFLLTIFGFFIFTFVTPSKSMSLLENRNLAQRPDLNSENLLTGEYSKRFEQYYNDQFPMRDTFIETNSRINKNFLRQNIIDDVYVSDDGYLLSQIAEGTSADAKGIASGINELADDLAKKNIGVYTALMPNKPTMMENKFPSYFPSYGQKNMDLLYKELDENTHPIDSRATLEKHMNEDYMFFYSDHHWQAKAAFYAYQNVMSEIIDKENMKDSISQYNDYSWELKGKPFYGSDARKTTSANAKKADKILVAELKKNHKPYVMKWGIKSRSGLYNTDFLTMEDLYTNRYQAYLGGDFAQLTITNPNQTNNKKLLVIKDSYANAFVQFLVPHYKEIHVLDLRHYNKMPIEKYVVENKIDQIVLLNNINSIFVTPALTNFEHPGQGENQ</sequence>
<keyword evidence="1" id="KW-1133">Transmembrane helix</keyword>
<proteinExistence type="predicted"/>
<protein>
    <recommendedName>
        <fullName evidence="4">AlgX/AlgJ SGNH hydrolase-like domain-containing protein</fullName>
    </recommendedName>
</protein>
<dbReference type="AlphaFoldDB" id="A0A6H1PAH9"/>